<keyword evidence="2" id="KW-0479">Metal-binding</keyword>
<dbReference type="PANTHER" id="PTHR46235">
    <property type="entry name" value="PHD FINGER-CONTAINING PROTEIN DDB_G0268158"/>
    <property type="match status" value="1"/>
</dbReference>
<dbReference type="GO" id="GO:0005634">
    <property type="term" value="C:nucleus"/>
    <property type="evidence" value="ECO:0007669"/>
    <property type="project" value="UniProtKB-SubCell"/>
</dbReference>
<dbReference type="Proteomes" id="UP001408789">
    <property type="component" value="Unassembled WGS sequence"/>
</dbReference>
<dbReference type="CDD" id="cd15565">
    <property type="entry name" value="PHD2_NSD"/>
    <property type="match status" value="1"/>
</dbReference>
<accession>A0AAP0CNK0</accession>
<dbReference type="CDD" id="cd15566">
    <property type="entry name" value="PHD3_NSD"/>
    <property type="match status" value="1"/>
</dbReference>
<sequence>MASSDNDEEILPEVVSNYYFYDEEDEPVPFTDLPVQWSNGHESSDDSNNKIYLRGKIDNGLQRVHKQVKAWKFEFLKGNPEISVLSKDNNWIKLQTPRKSYENTIRTILITVHCLHFLWRKPKASSKALRDHLFDVFSLYDIRPSENDLKDHVNFIREAVKRDKTLQKSKFLASLLEGRSRKMRAFDQNAEAFMKPSFIVDDKVFEYEDYDDNDDDYDVDDVEDDIFDTVCAICDNGGDLTCCEGKCFRAFHATVKSARSAKSSCKSLGLQSEEVKGSQPFVCLNCSHEQHQCFACGKLGSSNKSFAEVFCCSSETCGHFYHPDCVAKLLEDESDTEARNLEEKIGSGEPFICPAHRCHKCKKGEDEKVKGLQFAVCRRCPRSYHRKCLPSKIVFYNKDNDEDVIARAWNDLLPKSRALIYCLKHKMDQELGTAVRNIKFPEMTVEEDVVNSDHISDERSVEEPVPSVRQVDSSIKQAEISSGPERVEKQRFSVTYNKKPLKRNLSIDTEKDHIAVDADEQTPIVVENDNFPSLDTKSRDRIKSLMKDVESHITLDMVKRHYSNTCIGAAFGRLYNKTRKLDAVKQGYDEEDHMESRRYGIGSLSQRTRWYVKGHRYSGVSSHYHLAVAEPSSCNRSSAFAMNRYIPRLDELNYTWMKNMEMGVYDHPIGPHMDASSFDPGPYHPSPRRDLHRPGSHHSLRHSFPHHNQHRPLPHHNPQHSYSHHNQHRYLPRHNPYYPYSHRNPHRSFSHDSWPMNDWMYK</sequence>
<evidence type="ECO:0000256" key="1">
    <source>
        <dbReference type="ARBA" id="ARBA00004123"/>
    </source>
</evidence>
<dbReference type="GO" id="GO:0008270">
    <property type="term" value="F:zinc ion binding"/>
    <property type="evidence" value="ECO:0007669"/>
    <property type="project" value="UniProtKB-KW"/>
</dbReference>
<evidence type="ECO:0000256" key="6">
    <source>
        <dbReference type="ARBA" id="ARBA00023242"/>
    </source>
</evidence>
<evidence type="ECO:0000256" key="3">
    <source>
        <dbReference type="ARBA" id="ARBA00022737"/>
    </source>
</evidence>
<protein>
    <recommendedName>
        <fullName evidence="8">Zinc finger PHD-type domain-containing protein</fullName>
    </recommendedName>
</protein>
<comment type="subcellular location">
    <subcellularLocation>
        <location evidence="1">Nucleus</location>
    </subcellularLocation>
</comment>
<dbReference type="AlphaFoldDB" id="A0AAP0CNK0"/>
<evidence type="ECO:0000259" key="8">
    <source>
        <dbReference type="SMART" id="SM00249"/>
    </source>
</evidence>
<proteinExistence type="predicted"/>
<dbReference type="PANTHER" id="PTHR46235:SF3">
    <property type="entry name" value="PHD FINGER-CONTAINING PROTEIN DDB_G0268158"/>
    <property type="match status" value="1"/>
</dbReference>
<dbReference type="Pfam" id="PF23004">
    <property type="entry name" value="PHDvar_NSD"/>
    <property type="match status" value="1"/>
</dbReference>
<comment type="caution">
    <text evidence="9">The sequence shown here is derived from an EMBL/GenBank/DDBJ whole genome shotgun (WGS) entry which is preliminary data.</text>
</comment>
<dbReference type="InterPro" id="IPR055197">
    <property type="entry name" value="PHDvar_NSD"/>
</dbReference>
<evidence type="ECO:0000256" key="7">
    <source>
        <dbReference type="SAM" id="MobiDB-lite"/>
    </source>
</evidence>
<feature type="domain" description="Zinc finger PHD-type" evidence="8">
    <location>
        <begin position="292"/>
        <end position="357"/>
    </location>
</feature>
<gene>
    <name evidence="9" type="ORF">SSX86_024569</name>
</gene>
<evidence type="ECO:0000313" key="9">
    <source>
        <dbReference type="EMBL" id="KAK9057202.1"/>
    </source>
</evidence>
<keyword evidence="6" id="KW-0539">Nucleus</keyword>
<dbReference type="InterPro" id="IPR055198">
    <property type="entry name" value="NSD_PHD"/>
</dbReference>
<reference evidence="9 10" key="1">
    <citation type="submission" date="2024-04" db="EMBL/GenBank/DDBJ databases">
        <title>The reference genome of an endangered Asteraceae, Deinandra increscens subsp. villosa, native to the Central Coast of California.</title>
        <authorList>
            <person name="Guilliams M."/>
            <person name="Hasenstab-Lehman K."/>
            <person name="Meyer R."/>
            <person name="Mcevoy S."/>
        </authorList>
    </citation>
    <scope>NUCLEOTIDE SEQUENCE [LARGE SCALE GENOMIC DNA]</scope>
    <source>
        <tissue evidence="9">Leaf</tissue>
    </source>
</reference>
<feature type="compositionally biased region" description="Basic residues" evidence="7">
    <location>
        <begin position="694"/>
        <end position="727"/>
    </location>
</feature>
<keyword evidence="5" id="KW-0862">Zinc</keyword>
<dbReference type="InterPro" id="IPR022702">
    <property type="entry name" value="Cytosine_MeTrfase1_RFD"/>
</dbReference>
<organism evidence="9 10">
    <name type="scientific">Deinandra increscens subsp. villosa</name>
    <dbReference type="NCBI Taxonomy" id="3103831"/>
    <lineage>
        <taxon>Eukaryota</taxon>
        <taxon>Viridiplantae</taxon>
        <taxon>Streptophyta</taxon>
        <taxon>Embryophyta</taxon>
        <taxon>Tracheophyta</taxon>
        <taxon>Spermatophyta</taxon>
        <taxon>Magnoliopsida</taxon>
        <taxon>eudicotyledons</taxon>
        <taxon>Gunneridae</taxon>
        <taxon>Pentapetalae</taxon>
        <taxon>asterids</taxon>
        <taxon>campanulids</taxon>
        <taxon>Asterales</taxon>
        <taxon>Asteraceae</taxon>
        <taxon>Asteroideae</taxon>
        <taxon>Heliantheae alliance</taxon>
        <taxon>Madieae</taxon>
        <taxon>Madiinae</taxon>
        <taxon>Deinandra</taxon>
    </lineage>
</organism>
<evidence type="ECO:0000256" key="5">
    <source>
        <dbReference type="ARBA" id="ARBA00022833"/>
    </source>
</evidence>
<keyword evidence="10" id="KW-1185">Reference proteome</keyword>
<keyword evidence="4" id="KW-0863">Zinc-finger</keyword>
<feature type="domain" description="Zinc finger PHD-type" evidence="8">
    <location>
        <begin position="230"/>
        <end position="287"/>
    </location>
</feature>
<dbReference type="SMART" id="SM00249">
    <property type="entry name" value="PHD"/>
    <property type="match status" value="3"/>
</dbReference>
<dbReference type="InterPro" id="IPR001965">
    <property type="entry name" value="Znf_PHD"/>
</dbReference>
<dbReference type="EMBL" id="JBCNJP010000024">
    <property type="protein sequence ID" value="KAK9057202.1"/>
    <property type="molecule type" value="Genomic_DNA"/>
</dbReference>
<evidence type="ECO:0000256" key="2">
    <source>
        <dbReference type="ARBA" id="ARBA00022723"/>
    </source>
</evidence>
<name>A0AAP0CNK0_9ASTR</name>
<feature type="domain" description="Zinc finger PHD-type" evidence="8">
    <location>
        <begin position="358"/>
        <end position="426"/>
    </location>
</feature>
<dbReference type="Pfam" id="PF12047">
    <property type="entry name" value="DNMT1-RFD"/>
    <property type="match status" value="1"/>
</dbReference>
<dbReference type="Gene3D" id="3.30.40.10">
    <property type="entry name" value="Zinc/RING finger domain, C3HC4 (zinc finger)"/>
    <property type="match status" value="2"/>
</dbReference>
<keyword evidence="3" id="KW-0677">Repeat</keyword>
<dbReference type="InterPro" id="IPR013083">
    <property type="entry name" value="Znf_RING/FYVE/PHD"/>
</dbReference>
<dbReference type="Pfam" id="PF22908">
    <property type="entry name" value="PHD_NSD"/>
    <property type="match status" value="1"/>
</dbReference>
<feature type="region of interest" description="Disordered" evidence="7">
    <location>
        <begin position="676"/>
        <end position="727"/>
    </location>
</feature>
<evidence type="ECO:0000256" key="4">
    <source>
        <dbReference type="ARBA" id="ARBA00022771"/>
    </source>
</evidence>
<evidence type="ECO:0000313" key="10">
    <source>
        <dbReference type="Proteomes" id="UP001408789"/>
    </source>
</evidence>